<organism evidence="1">
    <name type="scientific">Rhizophora mucronata</name>
    <name type="common">Asiatic mangrove</name>
    <dbReference type="NCBI Taxonomy" id="61149"/>
    <lineage>
        <taxon>Eukaryota</taxon>
        <taxon>Viridiplantae</taxon>
        <taxon>Streptophyta</taxon>
        <taxon>Embryophyta</taxon>
        <taxon>Tracheophyta</taxon>
        <taxon>Spermatophyta</taxon>
        <taxon>Magnoliopsida</taxon>
        <taxon>eudicotyledons</taxon>
        <taxon>Gunneridae</taxon>
        <taxon>Pentapetalae</taxon>
        <taxon>rosids</taxon>
        <taxon>fabids</taxon>
        <taxon>Malpighiales</taxon>
        <taxon>Rhizophoraceae</taxon>
        <taxon>Rhizophora</taxon>
    </lineage>
</organism>
<accession>A0A2P2LJ66</accession>
<evidence type="ECO:0000313" key="1">
    <source>
        <dbReference type="EMBL" id="MBX18011.1"/>
    </source>
</evidence>
<name>A0A2P2LJ66_RHIMU</name>
<protein>
    <submittedName>
        <fullName evidence="1">Uncharacterized protein</fullName>
    </submittedName>
</protein>
<proteinExistence type="predicted"/>
<dbReference type="EMBL" id="GGEC01037527">
    <property type="protein sequence ID" value="MBX18011.1"/>
    <property type="molecule type" value="Transcribed_RNA"/>
</dbReference>
<dbReference type="AlphaFoldDB" id="A0A2P2LJ66"/>
<reference evidence="1" key="1">
    <citation type="submission" date="2018-02" db="EMBL/GenBank/DDBJ databases">
        <title>Rhizophora mucronata_Transcriptome.</title>
        <authorList>
            <person name="Meera S.P."/>
            <person name="Sreeshan A."/>
            <person name="Augustine A."/>
        </authorList>
    </citation>
    <scope>NUCLEOTIDE SEQUENCE</scope>
    <source>
        <tissue evidence="1">Leaf</tissue>
    </source>
</reference>
<sequence length="70" mass="8222">MVYHNNLFLEIFVHSELLRAGSIFRGTFYHFPVPIFAQALVRHKYLMSTVHLDMTTWRRSVGSGRQQPSK</sequence>